<gene>
    <name evidence="3" type="ORF">SAMN05660350_04284</name>
</gene>
<dbReference type="PANTHER" id="PTHR43747">
    <property type="entry name" value="FAD-BINDING PROTEIN"/>
    <property type="match status" value="1"/>
</dbReference>
<sequence length="396" mass="43234">MPFRCASPGDALILDRAGCIDRRAPGWTALSASRPLIEATVRRRLAELPGVRVLDGTEVTALESSGDGREVRGVSLRRVAGGERSSVGAALVVDASGRGSRAPHWLANLGYPEPTRTQVDPDIAYASRIYRVPEGFRADWKAVMLFSGPPHQPRTGYLFPIEDRQWILGVMGAAGQHPPTDEEGLQSFLRSLRDPVIAEALAGAEPVTEVRGHRGTVNRVWHFERMRRWPERFVVLGDAACSFNPIYGQGMSTAAVAAETLDECLCAQRRRRTDGDLHDVGRRFQRALARRNADPWVFATGEDLRFPTTTGATAGPVTRVMHRYLDRIDAAATHDAVVSDVYARTIGMLERPTALFRPRILAAAIRSGRVPAASAAPTAAVPTPRTPAEQQQEVRA</sequence>
<dbReference type="AlphaFoldDB" id="A0A1M7UYF0"/>
<dbReference type="PANTHER" id="PTHR43747:SF1">
    <property type="entry name" value="SLR1998 PROTEIN"/>
    <property type="match status" value="1"/>
</dbReference>
<organism evidence="3 4">
    <name type="scientific">Geodermatophilus obscurus</name>
    <dbReference type="NCBI Taxonomy" id="1861"/>
    <lineage>
        <taxon>Bacteria</taxon>
        <taxon>Bacillati</taxon>
        <taxon>Actinomycetota</taxon>
        <taxon>Actinomycetes</taxon>
        <taxon>Geodermatophilales</taxon>
        <taxon>Geodermatophilaceae</taxon>
        <taxon>Geodermatophilus</taxon>
    </lineage>
</organism>
<dbReference type="InterPro" id="IPR050816">
    <property type="entry name" value="Flavin-dep_Halogenase_NPB"/>
</dbReference>
<dbReference type="SUPFAM" id="SSF51905">
    <property type="entry name" value="FAD/NAD(P)-binding domain"/>
    <property type="match status" value="1"/>
</dbReference>
<feature type="compositionally biased region" description="Low complexity" evidence="2">
    <location>
        <begin position="372"/>
        <end position="388"/>
    </location>
</feature>
<feature type="region of interest" description="Disordered" evidence="2">
    <location>
        <begin position="372"/>
        <end position="396"/>
    </location>
</feature>
<evidence type="ECO:0000256" key="1">
    <source>
        <dbReference type="ARBA" id="ARBA00038396"/>
    </source>
</evidence>
<name>A0A1M7UYF0_9ACTN</name>
<protein>
    <submittedName>
        <fullName evidence="3">2-polyprenyl-6-methoxyphenol hydroxylase</fullName>
    </submittedName>
</protein>
<dbReference type="EMBL" id="FRDM01000038">
    <property type="protein sequence ID" value="SHN87946.1"/>
    <property type="molecule type" value="Genomic_DNA"/>
</dbReference>
<comment type="similarity">
    <text evidence="1">Belongs to the flavin-dependent halogenase family. Bacterial tryptophan halogenase subfamily.</text>
</comment>
<evidence type="ECO:0000256" key="2">
    <source>
        <dbReference type="SAM" id="MobiDB-lite"/>
    </source>
</evidence>
<reference evidence="3 4" key="1">
    <citation type="submission" date="2016-12" db="EMBL/GenBank/DDBJ databases">
        <authorList>
            <person name="Song W.-J."/>
            <person name="Kurnit D.M."/>
        </authorList>
    </citation>
    <scope>NUCLEOTIDE SEQUENCE [LARGE SCALE GENOMIC DNA]</scope>
    <source>
        <strain evidence="3 4">DSM 43162</strain>
    </source>
</reference>
<dbReference type="InterPro" id="IPR036188">
    <property type="entry name" value="FAD/NAD-bd_sf"/>
</dbReference>
<evidence type="ECO:0000313" key="3">
    <source>
        <dbReference type="EMBL" id="SHN87946.1"/>
    </source>
</evidence>
<accession>A0A1M7UYF0</accession>
<dbReference type="Proteomes" id="UP000184428">
    <property type="component" value="Unassembled WGS sequence"/>
</dbReference>
<dbReference type="Gene3D" id="3.50.50.60">
    <property type="entry name" value="FAD/NAD(P)-binding domain"/>
    <property type="match status" value="1"/>
</dbReference>
<evidence type="ECO:0000313" key="4">
    <source>
        <dbReference type="Proteomes" id="UP000184428"/>
    </source>
</evidence>
<proteinExistence type="inferred from homology"/>